<dbReference type="GO" id="GO:0016810">
    <property type="term" value="F:hydrolase activity, acting on carbon-nitrogen (but not peptide) bonds"/>
    <property type="evidence" value="ECO:0007669"/>
    <property type="project" value="InterPro"/>
</dbReference>
<feature type="domain" description="NodB homology" evidence="4">
    <location>
        <begin position="123"/>
        <end position="299"/>
    </location>
</feature>
<gene>
    <name evidence="5" type="ORF">C7438_0329</name>
</gene>
<dbReference type="InterPro" id="IPR050248">
    <property type="entry name" value="Polysacc_deacetylase_ArnD"/>
</dbReference>
<proteinExistence type="predicted"/>
<reference evidence="5 6" key="1">
    <citation type="submission" date="2018-10" db="EMBL/GenBank/DDBJ databases">
        <title>Genomic Encyclopedia of Type Strains, Phase IV (KMG-IV): sequencing the most valuable type-strain genomes for metagenomic binning, comparative biology and taxonomic classification.</title>
        <authorList>
            <person name="Goeker M."/>
        </authorList>
    </citation>
    <scope>NUCLEOTIDE SEQUENCE [LARGE SCALE GENOMIC DNA]</scope>
    <source>
        <strain evidence="5 6">DSM 22653</strain>
    </source>
</reference>
<evidence type="ECO:0000259" key="4">
    <source>
        <dbReference type="PROSITE" id="PS51677"/>
    </source>
</evidence>
<dbReference type="Gene3D" id="3.20.20.370">
    <property type="entry name" value="Glycoside hydrolase/deacetylase"/>
    <property type="match status" value="1"/>
</dbReference>
<dbReference type="InterPro" id="IPR002509">
    <property type="entry name" value="NODB_dom"/>
</dbReference>
<dbReference type="GO" id="GO:0016020">
    <property type="term" value="C:membrane"/>
    <property type="evidence" value="ECO:0007669"/>
    <property type="project" value="TreeGrafter"/>
</dbReference>
<dbReference type="EMBL" id="RBIJ01000001">
    <property type="protein sequence ID" value="RKQ88688.1"/>
    <property type="molecule type" value="Genomic_DNA"/>
</dbReference>
<keyword evidence="1" id="KW-0479">Metal-binding</keyword>
<evidence type="ECO:0000313" key="6">
    <source>
        <dbReference type="Proteomes" id="UP000267019"/>
    </source>
</evidence>
<protein>
    <submittedName>
        <fullName evidence="5">Peptidoglycan/xylan/chitin deacetylase (PgdA/CDA1 family)</fullName>
    </submittedName>
</protein>
<dbReference type="InterPro" id="IPR011330">
    <property type="entry name" value="Glyco_hydro/deAcase_b/a-brl"/>
</dbReference>
<dbReference type="PANTHER" id="PTHR10587:SF133">
    <property type="entry name" value="CHITIN DEACETYLASE 1-RELATED"/>
    <property type="match status" value="1"/>
</dbReference>
<evidence type="ECO:0000256" key="1">
    <source>
        <dbReference type="ARBA" id="ARBA00022723"/>
    </source>
</evidence>
<organism evidence="5 6">
    <name type="scientific">Brockia lithotrophica</name>
    <dbReference type="NCBI Taxonomy" id="933949"/>
    <lineage>
        <taxon>Bacteria</taxon>
        <taxon>Bacillati</taxon>
        <taxon>Bacillota</taxon>
        <taxon>Bacilli</taxon>
        <taxon>Bacillales</taxon>
        <taxon>Bacillales Family X. Incertae Sedis</taxon>
        <taxon>Brockia</taxon>
    </lineage>
</organism>
<dbReference type="Proteomes" id="UP000267019">
    <property type="component" value="Unassembled WGS sequence"/>
</dbReference>
<accession>A0A660L5J4</accession>
<dbReference type="PROSITE" id="PS51677">
    <property type="entry name" value="NODB"/>
    <property type="match status" value="1"/>
</dbReference>
<dbReference type="OrthoDB" id="9806342at2"/>
<dbReference type="GO" id="GO:0005975">
    <property type="term" value="P:carbohydrate metabolic process"/>
    <property type="evidence" value="ECO:0007669"/>
    <property type="project" value="InterPro"/>
</dbReference>
<dbReference type="CDD" id="cd10917">
    <property type="entry name" value="CE4_NodB_like_6s_7s"/>
    <property type="match status" value="1"/>
</dbReference>
<keyword evidence="2" id="KW-0378">Hydrolase</keyword>
<sequence length="313" mass="35014">MDRRIQIGGRRYRPFPGFLVLAVLFLVLFAGGFVVVKAGVGKAGGKPQTEKLTAGQPYVTIQTPDVQHQGPSVGSQDTHDQPQSPSVGAQHPNIRPQGTFGGSRYVVTRSSLVRLLGGNGKEKIVLLTFDDAPRGESTRKILDVLERHRAPALFFVNGTYAEKRPELLREIARRGHGIGNHTWSHARLTRIPCEQVREEIVRLNDFVERETGIRPAFFRPPYGKMSPCAYSVLEEEGMVLLQWTWSSEDWRRKSAKSIVQSVVSHVHPGATLLFHDLSLTARALPEILEELERQGYRFVLPDEPLPEDFQGVP</sequence>
<dbReference type="RefSeq" id="WP_121443604.1">
    <property type="nucleotide sequence ID" value="NZ_RBIJ01000001.1"/>
</dbReference>
<dbReference type="AlphaFoldDB" id="A0A660L5J4"/>
<dbReference type="PANTHER" id="PTHR10587">
    <property type="entry name" value="GLYCOSYL TRANSFERASE-RELATED"/>
    <property type="match status" value="1"/>
</dbReference>
<evidence type="ECO:0000313" key="5">
    <source>
        <dbReference type="EMBL" id="RKQ88688.1"/>
    </source>
</evidence>
<feature type="compositionally biased region" description="Polar residues" evidence="3">
    <location>
        <begin position="64"/>
        <end position="87"/>
    </location>
</feature>
<keyword evidence="6" id="KW-1185">Reference proteome</keyword>
<dbReference type="Pfam" id="PF01522">
    <property type="entry name" value="Polysacc_deac_1"/>
    <property type="match status" value="1"/>
</dbReference>
<dbReference type="SUPFAM" id="SSF88713">
    <property type="entry name" value="Glycoside hydrolase/deacetylase"/>
    <property type="match status" value="1"/>
</dbReference>
<feature type="region of interest" description="Disordered" evidence="3">
    <location>
        <begin position="64"/>
        <end position="102"/>
    </location>
</feature>
<comment type="caution">
    <text evidence="5">The sequence shown here is derived from an EMBL/GenBank/DDBJ whole genome shotgun (WGS) entry which is preliminary data.</text>
</comment>
<evidence type="ECO:0000256" key="2">
    <source>
        <dbReference type="ARBA" id="ARBA00022801"/>
    </source>
</evidence>
<evidence type="ECO:0000256" key="3">
    <source>
        <dbReference type="SAM" id="MobiDB-lite"/>
    </source>
</evidence>
<name>A0A660L5J4_9BACL</name>
<dbReference type="GO" id="GO:0046872">
    <property type="term" value="F:metal ion binding"/>
    <property type="evidence" value="ECO:0007669"/>
    <property type="project" value="UniProtKB-KW"/>
</dbReference>